<dbReference type="NCBIfam" id="TIGR03118">
    <property type="entry name" value="PEPCTERM_chp_1"/>
    <property type="match status" value="1"/>
</dbReference>
<dbReference type="OrthoDB" id="581621at2"/>
<evidence type="ECO:0000313" key="2">
    <source>
        <dbReference type="EMBL" id="TCC50397.1"/>
    </source>
</evidence>
<dbReference type="AlphaFoldDB" id="A0A4R0JUZ6"/>
<dbReference type="SUPFAM" id="SSF75011">
    <property type="entry name" value="3-carboxy-cis,cis-mucoante lactonizing enzyme"/>
    <property type="match status" value="1"/>
</dbReference>
<dbReference type="RefSeq" id="WP_131366255.1">
    <property type="nucleotide sequence ID" value="NZ_SJKB01000025.1"/>
</dbReference>
<dbReference type="InterPro" id="IPR017549">
    <property type="entry name" value="APMV_L690"/>
</dbReference>
<protein>
    <submittedName>
        <fullName evidence="2">TIGR03118 family protein</fullName>
    </submittedName>
</protein>
<reference evidence="2 3" key="1">
    <citation type="submission" date="2019-02" db="EMBL/GenBank/DDBJ databases">
        <title>Kribbella capetownensis sp. nov. and Kribbella speibonae sp. nov., isolated from soil.</title>
        <authorList>
            <person name="Curtis S.M."/>
            <person name="Norton I."/>
            <person name="Everest G.J."/>
            <person name="Meyers P.R."/>
        </authorList>
    </citation>
    <scope>NUCLEOTIDE SEQUENCE [LARGE SCALE GENOMIC DNA]</scope>
    <source>
        <strain evidence="2 3">NRRL B-24813</strain>
    </source>
</reference>
<organism evidence="2 3">
    <name type="scientific">Kribbella pittospori</name>
    <dbReference type="NCBI Taxonomy" id="722689"/>
    <lineage>
        <taxon>Bacteria</taxon>
        <taxon>Bacillati</taxon>
        <taxon>Actinomycetota</taxon>
        <taxon>Actinomycetes</taxon>
        <taxon>Propionibacteriales</taxon>
        <taxon>Kribbellaceae</taxon>
        <taxon>Kribbella</taxon>
    </lineage>
</organism>
<name>A0A4R0JUZ6_9ACTN</name>
<dbReference type="EMBL" id="SJKB01000025">
    <property type="protein sequence ID" value="TCC50397.1"/>
    <property type="molecule type" value="Genomic_DNA"/>
</dbReference>
<proteinExistence type="predicted"/>
<keyword evidence="3" id="KW-1185">Reference proteome</keyword>
<gene>
    <name evidence="2" type="ORF">E0H73_41960</name>
</gene>
<evidence type="ECO:0000256" key="1">
    <source>
        <dbReference type="SAM" id="SignalP"/>
    </source>
</evidence>
<sequence>MIAKRLPALAAAAVTSATLVAAGTAVAAPARHPYEPAQQRHGVTQTNLVSDVPGMAQITDPNLANAWGMSHGPDTPVWVSDTDTGVSTLYTGAVNGSPVATAPAGKQLVVKIPGGLVTGQTFNSASSGFVVPGTNAPANFVFATIGGTIAAWNGAAGTQAVTVATTPGAIYTGLTEVQSKFGPLLLAANFHNNSIDVFDSSFHKINARGMFRDRSLPRGFAPFNVQVLGNSVYVAYAKQDADKGDTADGAGRGFVDRFTTIGTHPQRVVSRGALNSPWGLDIAPAKFGRFSNDLLVGNFGDGTIHAYNPHTGRFLGTLTDTKGHVIKIERLWSLLNGDAVAGGPNAVWFSAGPDAEMHGLLGTLTAR</sequence>
<feature type="chain" id="PRO_5020532105" evidence="1">
    <location>
        <begin position="28"/>
        <end position="367"/>
    </location>
</feature>
<dbReference type="Proteomes" id="UP000291144">
    <property type="component" value="Unassembled WGS sequence"/>
</dbReference>
<evidence type="ECO:0000313" key="3">
    <source>
        <dbReference type="Proteomes" id="UP000291144"/>
    </source>
</evidence>
<keyword evidence="1" id="KW-0732">Signal</keyword>
<accession>A0A4R0JUZ6</accession>
<feature type="signal peptide" evidence="1">
    <location>
        <begin position="1"/>
        <end position="27"/>
    </location>
</feature>
<comment type="caution">
    <text evidence="2">The sequence shown here is derived from an EMBL/GenBank/DDBJ whole genome shotgun (WGS) entry which is preliminary data.</text>
</comment>